<feature type="domain" description="RNase H type-1" evidence="2">
    <location>
        <begin position="283"/>
        <end position="416"/>
    </location>
</feature>
<evidence type="ECO:0000259" key="2">
    <source>
        <dbReference type="PROSITE" id="PS50879"/>
    </source>
</evidence>
<dbReference type="Proteomes" id="UP000499080">
    <property type="component" value="Unassembled WGS sequence"/>
</dbReference>
<dbReference type="GO" id="GO:0003676">
    <property type="term" value="F:nucleic acid binding"/>
    <property type="evidence" value="ECO:0007669"/>
    <property type="project" value="InterPro"/>
</dbReference>
<accession>A0A4Y2VPS8</accession>
<feature type="domain" description="Reverse transcriptase" evidence="1">
    <location>
        <begin position="1"/>
        <end position="253"/>
    </location>
</feature>
<sequence length="478" mass="54375">MILARLKYFHDLNDLLDGAQYGFRRGHGITDQVLYMCQKIRDAQNNKPTNHSIAVFLDLSKAFDRVWKHKLIIKLHEYGRINGRELAWIHDFLGRRVIRVKYNNTLSDSYKISQGVPQGSVLIRILFAIYLTGIEELLTRRCEKIEKVQLSAARIITGLRNSCPNKIVLYEADLQPLRFRGRAGLEKYFNKLISYGSHNRTSLFLRGWKSNQRLKKNSPTSLATELNLISREVECHSLKNCINPSEGLLGVFFHTELQQAVNKADTVPALMKQMALQLINEIPGVDIQIYTDGSKNEENQSGSGIYIKTPREVRKIKLRNPDNCSVFRSELLDIEAGLEAILNENNYGAVWILSDSRSSIQHLKDWNNVGNRTGISILKLLRHMGVDHEIHLQWIPSHVDIYGNEVADNLAKQGTAEPLCSTPSLTFDEIYSIRKNKDLKTWRLHPMIGISGAVLVAPLAFPVTEPTRRRCPDLSAVT</sequence>
<dbReference type="Pfam" id="PF00078">
    <property type="entry name" value="RVT_1"/>
    <property type="match status" value="1"/>
</dbReference>
<dbReference type="SUPFAM" id="SSF53098">
    <property type="entry name" value="Ribonuclease H-like"/>
    <property type="match status" value="1"/>
</dbReference>
<dbReference type="PROSITE" id="PS50879">
    <property type="entry name" value="RNASE_H_1"/>
    <property type="match status" value="1"/>
</dbReference>
<dbReference type="InterPro" id="IPR000477">
    <property type="entry name" value="RT_dom"/>
</dbReference>
<dbReference type="OrthoDB" id="421040at2759"/>
<keyword evidence="4" id="KW-1185">Reference proteome</keyword>
<dbReference type="EMBL" id="BGPR01048764">
    <property type="protein sequence ID" value="GBO25780.1"/>
    <property type="molecule type" value="Genomic_DNA"/>
</dbReference>
<organism evidence="3 4">
    <name type="scientific">Araneus ventricosus</name>
    <name type="common">Orbweaver spider</name>
    <name type="synonym">Epeira ventricosa</name>
    <dbReference type="NCBI Taxonomy" id="182803"/>
    <lineage>
        <taxon>Eukaryota</taxon>
        <taxon>Metazoa</taxon>
        <taxon>Ecdysozoa</taxon>
        <taxon>Arthropoda</taxon>
        <taxon>Chelicerata</taxon>
        <taxon>Arachnida</taxon>
        <taxon>Araneae</taxon>
        <taxon>Araneomorphae</taxon>
        <taxon>Entelegynae</taxon>
        <taxon>Araneoidea</taxon>
        <taxon>Araneidae</taxon>
        <taxon>Araneus</taxon>
    </lineage>
</organism>
<dbReference type="InterPro" id="IPR002156">
    <property type="entry name" value="RNaseH_domain"/>
</dbReference>
<dbReference type="CDD" id="cd09276">
    <property type="entry name" value="Rnase_HI_RT_non_LTR"/>
    <property type="match status" value="1"/>
</dbReference>
<protein>
    <recommendedName>
        <fullName evidence="5">RNA-directed DNA polymerase from transposon BS</fullName>
    </recommendedName>
</protein>
<reference evidence="3 4" key="1">
    <citation type="journal article" date="2019" name="Sci. Rep.">
        <title>Orb-weaving spider Araneus ventricosus genome elucidates the spidroin gene catalogue.</title>
        <authorList>
            <person name="Kono N."/>
            <person name="Nakamura H."/>
            <person name="Ohtoshi R."/>
            <person name="Moran D.A.P."/>
            <person name="Shinohara A."/>
            <person name="Yoshida Y."/>
            <person name="Fujiwara M."/>
            <person name="Mori M."/>
            <person name="Tomita M."/>
            <person name="Arakawa K."/>
        </authorList>
    </citation>
    <scope>NUCLEOTIDE SEQUENCE [LARGE SCALE GENOMIC DNA]</scope>
</reference>
<dbReference type="GO" id="GO:0004523">
    <property type="term" value="F:RNA-DNA hybrid ribonuclease activity"/>
    <property type="evidence" value="ECO:0007669"/>
    <property type="project" value="InterPro"/>
</dbReference>
<dbReference type="Pfam" id="PF00075">
    <property type="entry name" value="RNase_H"/>
    <property type="match status" value="1"/>
</dbReference>
<comment type="caution">
    <text evidence="3">The sequence shown here is derived from an EMBL/GenBank/DDBJ whole genome shotgun (WGS) entry which is preliminary data.</text>
</comment>
<dbReference type="Gene3D" id="3.30.420.10">
    <property type="entry name" value="Ribonuclease H-like superfamily/Ribonuclease H"/>
    <property type="match status" value="1"/>
</dbReference>
<dbReference type="PANTHER" id="PTHR19446">
    <property type="entry name" value="REVERSE TRANSCRIPTASES"/>
    <property type="match status" value="1"/>
</dbReference>
<name>A0A4Y2VPS8_ARAVE</name>
<proteinExistence type="predicted"/>
<gene>
    <name evidence="3" type="ORF">AVEN_105092_1</name>
</gene>
<dbReference type="InterPro" id="IPR036397">
    <property type="entry name" value="RNaseH_sf"/>
</dbReference>
<dbReference type="PROSITE" id="PS50878">
    <property type="entry name" value="RT_POL"/>
    <property type="match status" value="1"/>
</dbReference>
<evidence type="ECO:0000259" key="1">
    <source>
        <dbReference type="PROSITE" id="PS50878"/>
    </source>
</evidence>
<dbReference type="AlphaFoldDB" id="A0A4Y2VPS8"/>
<evidence type="ECO:0000313" key="4">
    <source>
        <dbReference type="Proteomes" id="UP000499080"/>
    </source>
</evidence>
<dbReference type="InterPro" id="IPR012337">
    <property type="entry name" value="RNaseH-like_sf"/>
</dbReference>
<evidence type="ECO:0008006" key="5">
    <source>
        <dbReference type="Google" id="ProtNLM"/>
    </source>
</evidence>
<evidence type="ECO:0000313" key="3">
    <source>
        <dbReference type="EMBL" id="GBO25780.1"/>
    </source>
</evidence>